<sequence>MCRQITSFYSNDITNKTKVELDMSDTVIRDFFVSLGFSTDNEGARKMVDTLKGVELKAALLHKTLLLLATGAVVAVTKTASELDKLYYSSQRIGASASNIRAYGDAISQMGGNAQNALQSLENVAQKMRNSPGYEGMLTGMGVATRDGNGQLRDRVEVMKDLSKTMKGMDYYQANAYASSLGIDENTLMAMRDDKFIDNMEKYQKLRQSVGLTDELTKSGTDFMVEFRDITMTTKAITEVVVMTAGQVLIPVLKVINNFLRSAIAWFAELDPRFKAILATGLKFALLAIIFGGFIGTIAKLASVLPMLKSLLFLIKSLRLAFLASPIGIVLALAAAIAALWDDYQTWKNGGESLIDWSKWENGIETAISRIKQLAELIKSLKDKTVEFVTKAIDDPAGTAKETVAAVTEAAKTGTAAVVSATKSTVSTIKNNIASSTGFSQKYKSKNFTSDKAKTIEAVAKRIGVDPNDLAAVISFETSGTFSPSAKNPKSSATGLIQFMAGSGGTKGKYYGMSRKKFASLSFDEQMVYVEKYFKERGFKSSKKRDVADLYTAVTGYGYKKGSEAYELNKVWDSNKDGYIAKGEMVQNTSFKKHQRNYFTPNITSAPKVNISNTKNLANVGNPHKEQVNKSNASSANITIYQSHNTEMTINGADNPKETAQVVQRHNENTMIQMARNVKPLIG</sequence>
<dbReference type="InterPro" id="IPR023346">
    <property type="entry name" value="Lysozyme-like_dom_sf"/>
</dbReference>
<dbReference type="Proteomes" id="UP000001741">
    <property type="component" value="Chromosome"/>
</dbReference>
<dbReference type="AlphaFoldDB" id="B0VSW0"/>
<dbReference type="InterPro" id="IPR018247">
    <property type="entry name" value="EF_Hand_1_Ca_BS"/>
</dbReference>
<dbReference type="HOGENOM" id="CLU_382494_0_0_6"/>
<name>B0VSW0_ACIBS</name>
<dbReference type="PROSITE" id="PS00018">
    <property type="entry name" value="EF_HAND_1"/>
    <property type="match status" value="1"/>
</dbReference>
<evidence type="ECO:0000313" key="3">
    <source>
        <dbReference type="Proteomes" id="UP000001741"/>
    </source>
</evidence>
<keyword evidence="1" id="KW-0472">Membrane</keyword>
<proteinExistence type="predicted"/>
<dbReference type="KEGG" id="abm:ABSDF2468"/>
<keyword evidence="1" id="KW-1133">Transmembrane helix</keyword>
<dbReference type="Gene3D" id="1.10.530.10">
    <property type="match status" value="1"/>
</dbReference>
<organism evidence="2 3">
    <name type="scientific">Acinetobacter baumannii (strain SDF)</name>
    <dbReference type="NCBI Taxonomy" id="509170"/>
    <lineage>
        <taxon>Bacteria</taxon>
        <taxon>Pseudomonadati</taxon>
        <taxon>Pseudomonadota</taxon>
        <taxon>Gammaproteobacteria</taxon>
        <taxon>Moraxellales</taxon>
        <taxon>Moraxellaceae</taxon>
        <taxon>Acinetobacter</taxon>
        <taxon>Acinetobacter calcoaceticus/baumannii complex</taxon>
    </lineage>
</organism>
<reference evidence="2 3" key="1">
    <citation type="journal article" date="2008" name="PLoS ONE">
        <title>Comparative analysis of Acinetobacters: three genomes for three lifestyles.</title>
        <authorList>
            <person name="Vallenet D."/>
            <person name="Nordmann P."/>
            <person name="Barbe V."/>
            <person name="Poirel L."/>
            <person name="Mangenot S."/>
            <person name="Bataille E."/>
            <person name="Dossat C."/>
            <person name="Gas S."/>
            <person name="Kreimeyer A."/>
            <person name="Lenoble P."/>
            <person name="Oztas S."/>
            <person name="Poulain J."/>
            <person name="Segurens B."/>
            <person name="Robert C."/>
            <person name="Abergel C."/>
            <person name="Claverie J.M."/>
            <person name="Raoult D."/>
            <person name="Medigue C."/>
            <person name="Weissenbach J."/>
            <person name="Cruveiller S."/>
        </authorList>
    </citation>
    <scope>NUCLEOTIDE SEQUENCE [LARGE SCALE GENOMIC DNA]</scope>
    <source>
        <strain evidence="2 3">SDF</strain>
    </source>
</reference>
<protein>
    <submittedName>
        <fullName evidence="2">Bacteriophage protein</fullName>
    </submittedName>
</protein>
<dbReference type="SUPFAM" id="SSF53955">
    <property type="entry name" value="Lysozyme-like"/>
    <property type="match status" value="1"/>
</dbReference>
<accession>B0VSW0</accession>
<feature type="transmembrane region" description="Helical" evidence="1">
    <location>
        <begin position="276"/>
        <end position="299"/>
    </location>
</feature>
<dbReference type="EMBL" id="CU468230">
    <property type="protein sequence ID" value="CAP01778.1"/>
    <property type="molecule type" value="Genomic_DNA"/>
</dbReference>
<evidence type="ECO:0000313" key="2">
    <source>
        <dbReference type="EMBL" id="CAP01778.1"/>
    </source>
</evidence>
<dbReference type="BioCyc" id="ABAU509170:GCL9-2012-MONOMER"/>
<gene>
    <name evidence="2" type="ordered locus">ABSDF2468</name>
</gene>
<feature type="transmembrane region" description="Helical" evidence="1">
    <location>
        <begin position="320"/>
        <end position="341"/>
    </location>
</feature>
<keyword evidence="1" id="KW-0812">Transmembrane</keyword>
<evidence type="ECO:0000256" key="1">
    <source>
        <dbReference type="SAM" id="Phobius"/>
    </source>
</evidence>